<dbReference type="GO" id="GO:0042242">
    <property type="term" value="F:cobyrinic acid a,c-diamide synthase activity"/>
    <property type="evidence" value="ECO:0007669"/>
    <property type="project" value="UniProtKB-UniRule"/>
</dbReference>
<comment type="catalytic activity">
    <reaction evidence="9">
        <text>cob(II)yrinate + 2 L-glutamine + 2 ATP + 2 H2O = cob(II)yrinate a,c diamide + 2 L-glutamate + 2 ADP + 2 phosphate + 2 H(+)</text>
        <dbReference type="Rhea" id="RHEA:26289"/>
        <dbReference type="ChEBI" id="CHEBI:15377"/>
        <dbReference type="ChEBI" id="CHEBI:15378"/>
        <dbReference type="ChEBI" id="CHEBI:29985"/>
        <dbReference type="ChEBI" id="CHEBI:30616"/>
        <dbReference type="ChEBI" id="CHEBI:43474"/>
        <dbReference type="ChEBI" id="CHEBI:58359"/>
        <dbReference type="ChEBI" id="CHEBI:58537"/>
        <dbReference type="ChEBI" id="CHEBI:58894"/>
        <dbReference type="ChEBI" id="CHEBI:456216"/>
        <dbReference type="EC" id="6.3.5.11"/>
    </reaction>
</comment>
<name>A0AA35Y0U0_METCP</name>
<evidence type="ECO:0000313" key="13">
    <source>
        <dbReference type="Proteomes" id="UP001158598"/>
    </source>
</evidence>
<dbReference type="GO" id="GO:0005524">
    <property type="term" value="F:ATP binding"/>
    <property type="evidence" value="ECO:0007669"/>
    <property type="project" value="UniProtKB-UniRule"/>
</dbReference>
<evidence type="ECO:0000256" key="9">
    <source>
        <dbReference type="HAMAP-Rule" id="MF_00027"/>
    </source>
</evidence>
<feature type="active site" description="Nucleophile" evidence="9">
    <location>
        <position position="320"/>
    </location>
</feature>
<keyword evidence="8 9" id="KW-0315">Glutamine amidotransferase</keyword>
<evidence type="ECO:0000256" key="8">
    <source>
        <dbReference type="ARBA" id="ARBA00022962"/>
    </source>
</evidence>
<comment type="similarity">
    <text evidence="2">Belongs to the CobB/CobQ family. CobQ subfamily.</text>
</comment>
<dbReference type="AlphaFoldDB" id="A0AA35Y0U0"/>
<dbReference type="Gene3D" id="3.40.50.300">
    <property type="entry name" value="P-loop containing nucleotide triphosphate hydrolases"/>
    <property type="match status" value="2"/>
</dbReference>
<dbReference type="Pfam" id="PF01656">
    <property type="entry name" value="CbiA"/>
    <property type="match status" value="1"/>
</dbReference>
<evidence type="ECO:0000256" key="1">
    <source>
        <dbReference type="ARBA" id="ARBA00001946"/>
    </source>
</evidence>
<comment type="function">
    <text evidence="9">Catalyzes the ATP-dependent amidation of the two carboxylate groups at positions a and c of cobyrinate, using either L-glutamine or ammonia as the nitrogen source.</text>
</comment>
<protein>
    <recommendedName>
        <fullName evidence="9">Cobyrinate a,c-diamide synthase</fullName>
        <ecNumber evidence="9">6.3.5.11</ecNumber>
    </recommendedName>
    <alternativeName>
        <fullName evidence="9">Cobyrinic acid a,c-diamide synthetase</fullName>
    </alternativeName>
</protein>
<evidence type="ECO:0000259" key="11">
    <source>
        <dbReference type="Pfam" id="PF07685"/>
    </source>
</evidence>
<feature type="site" description="Increases nucleophilicity of active site Cys" evidence="9">
    <location>
        <position position="413"/>
    </location>
</feature>
<evidence type="ECO:0000256" key="2">
    <source>
        <dbReference type="ARBA" id="ARBA00006205"/>
    </source>
</evidence>
<dbReference type="NCBIfam" id="TIGR00379">
    <property type="entry name" value="cobB"/>
    <property type="match status" value="1"/>
</dbReference>
<dbReference type="InterPro" id="IPR002586">
    <property type="entry name" value="CobQ/CobB/MinD/ParA_Nub-bd_dom"/>
</dbReference>
<reference evidence="12" key="1">
    <citation type="submission" date="2023-03" db="EMBL/GenBank/DDBJ databases">
        <authorList>
            <person name="Pearce D."/>
        </authorList>
    </citation>
    <scope>NUCLEOTIDE SEQUENCE</scope>
    <source>
        <strain evidence="12">Mc</strain>
    </source>
</reference>
<comment type="miscellaneous">
    <text evidence="9">The a and c carboxylates of cobyrinate are activated for nucleophilic attack via formation of a phosphorylated intermediate by ATP. CbiA catalyzes first the amidation of the c-carboxylate, and then that of the a-carboxylate.</text>
</comment>
<keyword evidence="7 9" id="KW-0460">Magnesium</keyword>
<keyword evidence="3 9" id="KW-0169">Cobalamin biosynthesis</keyword>
<dbReference type="EMBL" id="OX458332">
    <property type="protein sequence ID" value="CAI8840514.1"/>
    <property type="molecule type" value="Genomic_DNA"/>
</dbReference>
<dbReference type="InterPro" id="IPR029062">
    <property type="entry name" value="Class_I_gatase-like"/>
</dbReference>
<dbReference type="Gene3D" id="3.40.50.880">
    <property type="match status" value="1"/>
</dbReference>
<keyword evidence="5 9" id="KW-0547">Nucleotide-binding</keyword>
<dbReference type="Proteomes" id="UP001158598">
    <property type="component" value="Chromosome"/>
</dbReference>
<dbReference type="HAMAP" id="MF_00027">
    <property type="entry name" value="CobB_CbiA"/>
    <property type="match status" value="1"/>
</dbReference>
<comment type="cofactor">
    <cofactor evidence="1 9">
        <name>Mg(2+)</name>
        <dbReference type="ChEBI" id="CHEBI:18420"/>
    </cofactor>
</comment>
<comment type="similarity">
    <text evidence="9">Belongs to the CobB/CbiA family.</text>
</comment>
<evidence type="ECO:0000259" key="10">
    <source>
        <dbReference type="Pfam" id="PF01656"/>
    </source>
</evidence>
<evidence type="ECO:0000256" key="4">
    <source>
        <dbReference type="ARBA" id="ARBA00022598"/>
    </source>
</evidence>
<proteinExistence type="inferred from homology"/>
<dbReference type="NCBIfam" id="NF002204">
    <property type="entry name" value="PRK01077.1"/>
    <property type="match status" value="1"/>
</dbReference>
<dbReference type="EC" id="6.3.5.11" evidence="9"/>
<comment type="pathway">
    <text evidence="9">Cofactor biosynthesis; adenosylcobalamin biosynthesis; cob(II)yrinate a,c-diamide from sirohydrochlorin (anaerobic route): step 10/10.</text>
</comment>
<dbReference type="CDD" id="cd03130">
    <property type="entry name" value="GATase1_CobB"/>
    <property type="match status" value="1"/>
</dbReference>
<comment type="domain">
    <text evidence="9">Comprises of two domains. The C-terminal domain contains the binding site for glutamine and catalyzes the hydrolysis of this substrate to glutamate and ammonia. The N-terminal domain is anticipated to bind ATP and cobyrinate and catalyzes the ultimate synthesis of the diamide product. The ammonia produced via the glutaminase domain is probably translocated to the adjacent domain via a molecular tunnel, where it reacts with an activated intermediate.</text>
</comment>
<dbReference type="GO" id="GO:0009236">
    <property type="term" value="P:cobalamin biosynthetic process"/>
    <property type="evidence" value="ECO:0007669"/>
    <property type="project" value="UniProtKB-UniRule"/>
</dbReference>
<dbReference type="PANTHER" id="PTHR43873:SF1">
    <property type="entry name" value="COBYRINATE A,C-DIAMIDE SYNTHASE"/>
    <property type="match status" value="1"/>
</dbReference>
<dbReference type="RefSeq" id="WP_282213250.1">
    <property type="nucleotide sequence ID" value="NZ_OX458332.1"/>
</dbReference>
<dbReference type="PROSITE" id="PS51274">
    <property type="entry name" value="GATASE_COBBQ"/>
    <property type="match status" value="1"/>
</dbReference>
<sequence length="429" mass="45554">MNVACPALLIAGPASGHGKTTLTAALARHHVRQGRRVRVFKVGPDFLDPMLLQAASGQPVYQLDLWLVGEDQCRSLLFEAARSADLILIEGVMGLFDGVPSAADLAQTFGVPVLAVIDASGMAETFGAVAHGLATHRPDLPFAGVVANRVASPSHADRLRASVPGAIPFRGAFFRQPDAGFPDRHLGLVQALELGDLDRRLDTLADAVAGTGLADLPDGVPFAPEPAATPPRLLEGVRIGIARDAAFSFLYPANLDLLRAMGATPVFFSPLRDRSLPEVDSVYLPGGYPELHLDTLAGNGGMKESLRAHVAAGKPLLAECGGLLYLLEELADQNGRTSAMCGILPGRAKMQTRLAGLGLQSAAFRSGTLRAHTFHYSRLETPLSPFLMAERRRGGSAGEAVYRQGRLTASYLHWYLPSCPEAAAELLRP</sequence>
<evidence type="ECO:0000313" key="12">
    <source>
        <dbReference type="EMBL" id="CAI8840514.1"/>
    </source>
</evidence>
<evidence type="ECO:0000256" key="5">
    <source>
        <dbReference type="ARBA" id="ARBA00022741"/>
    </source>
</evidence>
<dbReference type="SUPFAM" id="SSF52317">
    <property type="entry name" value="Class I glutamine amidotransferase-like"/>
    <property type="match status" value="1"/>
</dbReference>
<evidence type="ECO:0000256" key="7">
    <source>
        <dbReference type="ARBA" id="ARBA00022842"/>
    </source>
</evidence>
<dbReference type="Pfam" id="PF07685">
    <property type="entry name" value="GATase_3"/>
    <property type="match status" value="1"/>
</dbReference>
<feature type="domain" description="CobB/CobQ-like glutamine amidotransferase" evidence="11">
    <location>
        <begin position="238"/>
        <end position="415"/>
    </location>
</feature>
<evidence type="ECO:0000256" key="3">
    <source>
        <dbReference type="ARBA" id="ARBA00022573"/>
    </source>
</evidence>
<dbReference type="SUPFAM" id="SSF52540">
    <property type="entry name" value="P-loop containing nucleoside triphosphate hydrolases"/>
    <property type="match status" value="1"/>
</dbReference>
<dbReference type="InterPro" id="IPR004484">
    <property type="entry name" value="CbiA/CobB_synth"/>
</dbReference>
<evidence type="ECO:0000256" key="6">
    <source>
        <dbReference type="ARBA" id="ARBA00022840"/>
    </source>
</evidence>
<organism evidence="12 13">
    <name type="scientific">Methylococcus capsulatus</name>
    <dbReference type="NCBI Taxonomy" id="414"/>
    <lineage>
        <taxon>Bacteria</taxon>
        <taxon>Pseudomonadati</taxon>
        <taxon>Pseudomonadota</taxon>
        <taxon>Gammaproteobacteria</taxon>
        <taxon>Methylococcales</taxon>
        <taxon>Methylococcaceae</taxon>
        <taxon>Methylococcus</taxon>
    </lineage>
</organism>
<gene>
    <name evidence="12" type="primary">cobB</name>
    <name evidence="9" type="synonym">cbiA</name>
    <name evidence="12" type="ORF">MCNOR_2306</name>
</gene>
<keyword evidence="4 9" id="KW-0436">Ligase</keyword>
<dbReference type="PANTHER" id="PTHR43873">
    <property type="entry name" value="COBYRINATE A,C-DIAMIDE SYNTHASE"/>
    <property type="match status" value="1"/>
</dbReference>
<feature type="domain" description="CobQ/CobB/MinD/ParA nucleotide binding" evidence="10">
    <location>
        <begin position="9"/>
        <end position="162"/>
    </location>
</feature>
<accession>A0AA35Y0U0</accession>
<dbReference type="InterPro" id="IPR027417">
    <property type="entry name" value="P-loop_NTPase"/>
</dbReference>
<keyword evidence="6 9" id="KW-0067">ATP-binding</keyword>
<dbReference type="InterPro" id="IPR011698">
    <property type="entry name" value="GATase_3"/>
</dbReference>